<feature type="transmembrane region" description="Helical" evidence="1">
    <location>
        <begin position="12"/>
        <end position="33"/>
    </location>
</feature>
<keyword evidence="3" id="KW-1185">Reference proteome</keyword>
<proteinExistence type="predicted"/>
<dbReference type="HOGENOM" id="CLU_2484577_0_0_1"/>
<accession>A0A075B0M8</accession>
<protein>
    <submittedName>
        <fullName evidence="2">Uncharacterized protein</fullName>
    </submittedName>
</protein>
<organism evidence="2 3">
    <name type="scientific">Rozella allomycis (strain CSF55)</name>
    <dbReference type="NCBI Taxonomy" id="988480"/>
    <lineage>
        <taxon>Eukaryota</taxon>
        <taxon>Fungi</taxon>
        <taxon>Fungi incertae sedis</taxon>
        <taxon>Cryptomycota</taxon>
        <taxon>Cryptomycota incertae sedis</taxon>
        <taxon>Rozella</taxon>
    </lineage>
</organism>
<dbReference type="Proteomes" id="UP000030755">
    <property type="component" value="Unassembled WGS sequence"/>
</dbReference>
<evidence type="ECO:0000313" key="2">
    <source>
        <dbReference type="EMBL" id="EPZ34371.1"/>
    </source>
</evidence>
<keyword evidence="1" id="KW-0812">Transmembrane</keyword>
<sequence>MKSVRKAHTDPFPLVPATCIIFVNDFCGFPIAFNSFCILSKPKLTQYGLKECSLKLVFARTLEQCEQVVVFLTVRFLLMTEEFAVIE</sequence>
<keyword evidence="1" id="KW-0472">Membrane</keyword>
<evidence type="ECO:0000313" key="3">
    <source>
        <dbReference type="Proteomes" id="UP000030755"/>
    </source>
</evidence>
<keyword evidence="1" id="KW-1133">Transmembrane helix</keyword>
<dbReference type="AlphaFoldDB" id="A0A075B0M8"/>
<dbReference type="EMBL" id="KE560959">
    <property type="protein sequence ID" value="EPZ34371.1"/>
    <property type="molecule type" value="Genomic_DNA"/>
</dbReference>
<evidence type="ECO:0000256" key="1">
    <source>
        <dbReference type="SAM" id="Phobius"/>
    </source>
</evidence>
<name>A0A075B0M8_ROZAC</name>
<reference evidence="2 3" key="1">
    <citation type="journal article" date="2013" name="Curr. Biol.">
        <title>Shared signatures of parasitism and phylogenomics unite Cryptomycota and microsporidia.</title>
        <authorList>
            <person name="James T.Y."/>
            <person name="Pelin A."/>
            <person name="Bonen L."/>
            <person name="Ahrendt S."/>
            <person name="Sain D."/>
            <person name="Corradi N."/>
            <person name="Stajich J.E."/>
        </authorList>
    </citation>
    <scope>NUCLEOTIDE SEQUENCE [LARGE SCALE GENOMIC DNA]</scope>
    <source>
        <strain evidence="2 3">CSF55</strain>
    </source>
</reference>
<gene>
    <name evidence="2" type="ORF">O9G_000558</name>
</gene>